<reference evidence="3" key="3">
    <citation type="submission" date="2015-06" db="UniProtKB">
        <authorList>
            <consortium name="EnsemblMetazoa"/>
        </authorList>
    </citation>
    <scope>IDENTIFICATION</scope>
</reference>
<proteinExistence type="predicted"/>
<feature type="compositionally biased region" description="Low complexity" evidence="1">
    <location>
        <begin position="1004"/>
        <end position="1017"/>
    </location>
</feature>
<dbReference type="InterPro" id="IPR042655">
    <property type="entry name" value="LRC72"/>
</dbReference>
<dbReference type="STRING" id="283909.R7U6X5"/>
<dbReference type="HOGENOM" id="CLU_282034_0_0_1"/>
<name>R7U6X5_CAPTE</name>
<dbReference type="EnsemblMetazoa" id="CapteT188526">
    <property type="protein sequence ID" value="CapteP188526"/>
    <property type="gene ID" value="CapteG188526"/>
</dbReference>
<evidence type="ECO:0000313" key="4">
    <source>
        <dbReference type="Proteomes" id="UP000014760"/>
    </source>
</evidence>
<dbReference type="EMBL" id="KB306857">
    <property type="protein sequence ID" value="ELT99411.1"/>
    <property type="molecule type" value="Genomic_DNA"/>
</dbReference>
<feature type="region of interest" description="Disordered" evidence="1">
    <location>
        <begin position="971"/>
        <end position="1042"/>
    </location>
</feature>
<dbReference type="InterPro" id="IPR032675">
    <property type="entry name" value="LRR_dom_sf"/>
</dbReference>
<dbReference type="PANTHER" id="PTHR46759">
    <property type="entry name" value="LEUCINE-RICH REPEAT-CONTAINING PROTEIN 72"/>
    <property type="match status" value="1"/>
</dbReference>
<organism evidence="2">
    <name type="scientific">Capitella teleta</name>
    <name type="common">Polychaete worm</name>
    <dbReference type="NCBI Taxonomy" id="283909"/>
    <lineage>
        <taxon>Eukaryota</taxon>
        <taxon>Metazoa</taxon>
        <taxon>Spiralia</taxon>
        <taxon>Lophotrochozoa</taxon>
        <taxon>Annelida</taxon>
        <taxon>Polychaeta</taxon>
        <taxon>Sedentaria</taxon>
        <taxon>Scolecida</taxon>
        <taxon>Capitellidae</taxon>
        <taxon>Capitella</taxon>
    </lineage>
</organism>
<dbReference type="AlphaFoldDB" id="R7U6X5"/>
<reference evidence="4" key="1">
    <citation type="submission" date="2012-12" db="EMBL/GenBank/DDBJ databases">
        <authorList>
            <person name="Hellsten U."/>
            <person name="Grimwood J."/>
            <person name="Chapman J.A."/>
            <person name="Shapiro H."/>
            <person name="Aerts A."/>
            <person name="Otillar R.P."/>
            <person name="Terry A.Y."/>
            <person name="Boore J.L."/>
            <person name="Simakov O."/>
            <person name="Marletaz F."/>
            <person name="Cho S.-J."/>
            <person name="Edsinger-Gonzales E."/>
            <person name="Havlak P."/>
            <person name="Kuo D.-H."/>
            <person name="Larsson T."/>
            <person name="Lv J."/>
            <person name="Arendt D."/>
            <person name="Savage R."/>
            <person name="Osoegawa K."/>
            <person name="de Jong P."/>
            <person name="Lindberg D.R."/>
            <person name="Seaver E.C."/>
            <person name="Weisblat D.A."/>
            <person name="Putnam N.H."/>
            <person name="Grigoriev I.V."/>
            <person name="Rokhsar D.S."/>
        </authorList>
    </citation>
    <scope>NUCLEOTIDE SEQUENCE</scope>
    <source>
        <strain evidence="4">I ESC-2004</strain>
    </source>
</reference>
<feature type="region of interest" description="Disordered" evidence="1">
    <location>
        <begin position="721"/>
        <end position="743"/>
    </location>
</feature>
<gene>
    <name evidence="2" type="ORF">CAPTEDRAFT_188526</name>
</gene>
<dbReference type="EMBL" id="AMQN01010039">
    <property type="status" value="NOT_ANNOTATED_CDS"/>
    <property type="molecule type" value="Genomic_DNA"/>
</dbReference>
<feature type="region of interest" description="Disordered" evidence="1">
    <location>
        <begin position="1062"/>
        <end position="1109"/>
    </location>
</feature>
<dbReference type="PROSITE" id="PS51450">
    <property type="entry name" value="LRR"/>
    <property type="match status" value="1"/>
</dbReference>
<dbReference type="SUPFAM" id="SSF52058">
    <property type="entry name" value="L domain-like"/>
    <property type="match status" value="1"/>
</dbReference>
<feature type="region of interest" description="Disordered" evidence="1">
    <location>
        <begin position="629"/>
        <end position="653"/>
    </location>
</feature>
<dbReference type="OrthoDB" id="5954088at2759"/>
<sequence>MKLTSKVAQQHFKGPLKRCRCLDVSKLDIVYIDKLHSCPRLRSLILKDNSLFFISNIECLHELWKLDLSCNKVTNLDGLQRFIAIGSLLLSSNDIDWSELNKIRHLHILNLSLHGNRKLESDPHFLTYHSPDERLETVRFQLCAFKSDRAHVVDCLPNLWCLDGRIITSAEREQVSQFFCDSALTDRPVRHKLKQKSFTATTFKGVQITGVHGEKTVQFMRRFPLNGPLNAEMDKRRLSYLAQNVQEEVMLELESRRLFKNLSRNSNFLEDLLASREGEQMKCNMILLLLIASLEFNIPTKLMHEVLTAAKLANISSHSSNVTTMELFLLKKEHRSRVASLLLSSVKVENDAGLDGGLYNQLYVALYNAVFQLTKLAEGASDSKEKKVNKNALNLHDEAKCLIASEVVRLMCNVLGFYEYLFTDAGIISMVAMATGDAFVVEKLKGLNLEKEKGEDVYQLVADSLIAYIHSFTWKPRPWSTLQQENQVLQVSKALPRRPHTSILASDYHLIGLSCPERQAARIKSGRVERRSFIPKAQLGDRVLLGPQNVGRIISMPEPEMALVQMDIIPSESGAMISTPRDVEQRFTYLDMRLFSFDSSQGFWRQDGTVGDRITIQRLADKENREKVSVQLKSPHGQIPPPSTPKSARPMSVTHQREDPAATPVLQVGSNAAYQREADLPWMVAERYTQAHRIRLNEQNREIMNSDNPQYFPLEDVAPSHHKKPLRQHFQPHTEEDGDEAPPVDNLLYDRLLSAIKTFAHTSGEVSRRRWLKSEDSDQVLYQSEGHFFSRRSSLESADEDELKELLQESRPGTSVSQRSVLGVEHNPGQRIEMPSVPIEKSCESPDHSQPAEIEQAEERKFEPATHEPFSPVKVQLHVDSHGRPRPISAYESGRLARDSSFFTSYQDLRTEAWRDGTFRRFSARESRKGQSPPPQPPSSPYGKSSGRHIHVSVGDTWLAGGHDLHHREMQMRPRTAHVPGWKAGRRPLSGAHSLRRTPSKTQSPSQDPRQRSSLSDYYATDSASATHPFVPRGSEQFPGSFIQSHPRARTAFQNKIMESSVECEECRLKRPQTEPPTTESGGEQEESAEEQSCGHLSQNHASPIAQTP</sequence>
<dbReference type="Gene3D" id="3.80.10.10">
    <property type="entry name" value="Ribonuclease Inhibitor"/>
    <property type="match status" value="1"/>
</dbReference>
<feature type="compositionally biased region" description="Polar residues" evidence="1">
    <location>
        <begin position="1096"/>
        <end position="1109"/>
    </location>
</feature>
<accession>R7U6X5</accession>
<dbReference type="OMA" id="ALTWHEL"/>
<feature type="region of interest" description="Disordered" evidence="1">
    <location>
        <begin position="808"/>
        <end position="864"/>
    </location>
</feature>
<dbReference type="InterPro" id="IPR001611">
    <property type="entry name" value="Leu-rich_rpt"/>
</dbReference>
<feature type="region of interest" description="Disordered" evidence="1">
    <location>
        <begin position="923"/>
        <end position="949"/>
    </location>
</feature>
<protein>
    <submittedName>
        <fullName evidence="2 3">Uncharacterized protein</fullName>
    </submittedName>
</protein>
<dbReference type="PANTHER" id="PTHR46759:SF2">
    <property type="match status" value="1"/>
</dbReference>
<dbReference type="Proteomes" id="UP000014760">
    <property type="component" value="Unassembled WGS sequence"/>
</dbReference>
<reference evidence="2 4" key="2">
    <citation type="journal article" date="2013" name="Nature">
        <title>Insights into bilaterian evolution from three spiralian genomes.</title>
        <authorList>
            <person name="Simakov O."/>
            <person name="Marletaz F."/>
            <person name="Cho S.J."/>
            <person name="Edsinger-Gonzales E."/>
            <person name="Havlak P."/>
            <person name="Hellsten U."/>
            <person name="Kuo D.H."/>
            <person name="Larsson T."/>
            <person name="Lv J."/>
            <person name="Arendt D."/>
            <person name="Savage R."/>
            <person name="Osoegawa K."/>
            <person name="de Jong P."/>
            <person name="Grimwood J."/>
            <person name="Chapman J.A."/>
            <person name="Shapiro H."/>
            <person name="Aerts A."/>
            <person name="Otillar R.P."/>
            <person name="Terry A.Y."/>
            <person name="Boore J.L."/>
            <person name="Grigoriev I.V."/>
            <person name="Lindberg D.R."/>
            <person name="Seaver E.C."/>
            <person name="Weisblat D.A."/>
            <person name="Putnam N.H."/>
            <person name="Rokhsar D.S."/>
        </authorList>
    </citation>
    <scope>NUCLEOTIDE SEQUENCE</scope>
    <source>
        <strain evidence="2 4">I ESC-2004</strain>
    </source>
</reference>
<evidence type="ECO:0000256" key="1">
    <source>
        <dbReference type="SAM" id="MobiDB-lite"/>
    </source>
</evidence>
<feature type="compositionally biased region" description="Polar residues" evidence="1">
    <location>
        <begin position="811"/>
        <end position="820"/>
    </location>
</feature>
<keyword evidence="4" id="KW-1185">Reference proteome</keyword>
<evidence type="ECO:0000313" key="2">
    <source>
        <dbReference type="EMBL" id="ELT99411.1"/>
    </source>
</evidence>
<evidence type="ECO:0000313" key="3">
    <source>
        <dbReference type="EnsemblMetazoa" id="CapteP188526"/>
    </source>
</evidence>